<evidence type="ECO:0000256" key="1">
    <source>
        <dbReference type="SAM" id="MobiDB-lite"/>
    </source>
</evidence>
<reference evidence="2" key="1">
    <citation type="submission" date="2019-04" db="EMBL/GenBank/DDBJ databases">
        <title>Sequencing of skin fungus with MAO and IRED activity.</title>
        <authorList>
            <person name="Marsaioli A.J."/>
            <person name="Bonatto J.M.C."/>
            <person name="Reis Junior O."/>
        </authorList>
    </citation>
    <scope>NUCLEOTIDE SEQUENCE</scope>
    <source>
        <strain evidence="2">28M1</strain>
    </source>
</reference>
<dbReference type="Proteomes" id="UP000758155">
    <property type="component" value="Unassembled WGS sequence"/>
</dbReference>
<accession>A0A9P4WMF3</accession>
<sequence length="186" mass="20189">MPPKRMSDILQSSSIDARISSTPLPTAATDTSDGPSLPIIGATTGTSTKRKRTAAAPPRSKNAAPQPQTNTIHPSLYTPWLLLPAKQRKEIEARGTQALDVLVWSKNQNVKSGINEGYGEQMEDGGGEAMDVDEGQEGGAVRETQRSETAEMKTVPVLSVWMTRKRMAGWKEVFGEQEMVVHETKG</sequence>
<keyword evidence="3" id="KW-1185">Reference proteome</keyword>
<evidence type="ECO:0000313" key="2">
    <source>
        <dbReference type="EMBL" id="KAF3036898.1"/>
    </source>
</evidence>
<proteinExistence type="predicted"/>
<dbReference type="AlphaFoldDB" id="A0A9P4WMF3"/>
<feature type="region of interest" description="Disordered" evidence="1">
    <location>
        <begin position="1"/>
        <end position="72"/>
    </location>
</feature>
<evidence type="ECO:0000313" key="3">
    <source>
        <dbReference type="Proteomes" id="UP000758155"/>
    </source>
</evidence>
<dbReference type="EMBL" id="SWKV01000046">
    <property type="protein sequence ID" value="KAF3036898.1"/>
    <property type="molecule type" value="Genomic_DNA"/>
</dbReference>
<name>A0A9P4WMF3_9PLEO</name>
<feature type="compositionally biased region" description="Polar residues" evidence="1">
    <location>
        <begin position="9"/>
        <end position="34"/>
    </location>
</feature>
<organism evidence="2 3">
    <name type="scientific">Didymella heteroderae</name>
    <dbReference type="NCBI Taxonomy" id="1769908"/>
    <lineage>
        <taxon>Eukaryota</taxon>
        <taxon>Fungi</taxon>
        <taxon>Dikarya</taxon>
        <taxon>Ascomycota</taxon>
        <taxon>Pezizomycotina</taxon>
        <taxon>Dothideomycetes</taxon>
        <taxon>Pleosporomycetidae</taxon>
        <taxon>Pleosporales</taxon>
        <taxon>Pleosporineae</taxon>
        <taxon>Didymellaceae</taxon>
        <taxon>Didymella</taxon>
    </lineage>
</organism>
<comment type="caution">
    <text evidence="2">The sequence shown here is derived from an EMBL/GenBank/DDBJ whole genome shotgun (WGS) entry which is preliminary data.</text>
</comment>
<feature type="compositionally biased region" description="Polar residues" evidence="1">
    <location>
        <begin position="63"/>
        <end position="72"/>
    </location>
</feature>
<protein>
    <submittedName>
        <fullName evidence="2">Uncharacterized protein</fullName>
    </submittedName>
</protein>
<dbReference type="OrthoDB" id="424402at2759"/>
<gene>
    <name evidence="2" type="ORF">E8E12_002442</name>
</gene>